<accession>A0A091C9A5</accession>
<proteinExistence type="predicted"/>
<dbReference type="RefSeq" id="WP_038025396.1">
    <property type="nucleotide sequence ID" value="NZ_JPVU01000023.1"/>
</dbReference>
<evidence type="ECO:0000313" key="2">
    <source>
        <dbReference type="EMBL" id="KFN93664.1"/>
    </source>
</evidence>
<protein>
    <submittedName>
        <fullName evidence="2">Uncharacterized protein</fullName>
    </submittedName>
</protein>
<gene>
    <name evidence="2" type="ORF">TMUPMC115_0262</name>
</gene>
<reference evidence="2 3" key="1">
    <citation type="submission" date="2014-08" db="EMBL/GenBank/DDBJ databases">
        <title>Genome sequence of Tetragenococcus muriaticus.</title>
        <authorList>
            <person name="Chuea-nongthon C."/>
            <person name="Rodtong S."/>
            <person name="Yongsawatdigul J."/>
            <person name="Steele J.L."/>
            <person name="Liu X.-y."/>
            <person name="Speers J."/>
            <person name="Glasner J.D."/>
            <person name="Neeno-Eckwall E.C."/>
        </authorList>
    </citation>
    <scope>NUCLEOTIDE SEQUENCE [LARGE SCALE GENOMIC DNA]</scope>
    <source>
        <strain evidence="2 3">PMC-11-5</strain>
    </source>
</reference>
<dbReference type="EMBL" id="JPVU01000023">
    <property type="protein sequence ID" value="KFN93664.1"/>
    <property type="molecule type" value="Genomic_DNA"/>
</dbReference>
<feature type="compositionally biased region" description="Basic and acidic residues" evidence="1">
    <location>
        <begin position="46"/>
        <end position="59"/>
    </location>
</feature>
<dbReference type="Proteomes" id="UP000029380">
    <property type="component" value="Unassembled WGS sequence"/>
</dbReference>
<organism evidence="2 3">
    <name type="scientific">Tetragenococcus muriaticus PMC-11-5</name>
    <dbReference type="NCBI Taxonomy" id="1302649"/>
    <lineage>
        <taxon>Bacteria</taxon>
        <taxon>Bacillati</taxon>
        <taxon>Bacillota</taxon>
        <taxon>Bacilli</taxon>
        <taxon>Lactobacillales</taxon>
        <taxon>Enterococcaceae</taxon>
        <taxon>Tetragenococcus</taxon>
    </lineage>
</organism>
<evidence type="ECO:0000313" key="3">
    <source>
        <dbReference type="Proteomes" id="UP000029380"/>
    </source>
</evidence>
<evidence type="ECO:0000256" key="1">
    <source>
        <dbReference type="SAM" id="MobiDB-lite"/>
    </source>
</evidence>
<comment type="caution">
    <text evidence="2">The sequence shown here is derived from an EMBL/GenBank/DDBJ whole genome shotgun (WGS) entry which is preliminary data.</text>
</comment>
<dbReference type="AlphaFoldDB" id="A0A091C9A5"/>
<feature type="compositionally biased region" description="Acidic residues" evidence="1">
    <location>
        <begin position="34"/>
        <end position="45"/>
    </location>
</feature>
<name>A0A091C9A5_9ENTE</name>
<feature type="region of interest" description="Disordered" evidence="1">
    <location>
        <begin position="19"/>
        <end position="59"/>
    </location>
</feature>
<dbReference type="PATRIC" id="fig|1302649.3.peg.262"/>
<sequence length="59" mass="6981">MKSVFKRIYREEDCLFEQKAIDDDEQTPEGWVDNLEDLDLPSGDNSDEKDQEKEEQKDS</sequence>